<dbReference type="RefSeq" id="XP_020105711.1">
    <property type="nucleotide sequence ID" value="XM_020250122.1"/>
</dbReference>
<evidence type="ECO:0000256" key="6">
    <source>
        <dbReference type="ARBA" id="ARBA00023054"/>
    </source>
</evidence>
<keyword evidence="9" id="KW-0539">Nucleus</keyword>
<keyword evidence="4" id="KW-0805">Transcription regulation</keyword>
<evidence type="ECO:0000256" key="9">
    <source>
        <dbReference type="ARBA" id="ARBA00023242"/>
    </source>
</evidence>
<dbReference type="SMART" id="SM00415">
    <property type="entry name" value="HSF"/>
    <property type="match status" value="1"/>
</dbReference>
<comment type="similarity">
    <text evidence="10">Belongs to the HSF family.</text>
</comment>
<protein>
    <submittedName>
        <fullName evidence="15">Heat shock factor protein HSF30-like</fullName>
    </submittedName>
</protein>
<dbReference type="InterPro" id="IPR000232">
    <property type="entry name" value="HSF_DNA-bd"/>
</dbReference>
<reference evidence="15" key="2">
    <citation type="submission" date="2025-08" db="UniProtKB">
        <authorList>
            <consortium name="RefSeq"/>
        </authorList>
    </citation>
    <scope>IDENTIFICATION</scope>
    <source>
        <tissue evidence="15">Leaf</tissue>
    </source>
</reference>
<name>A0A6P5GAR8_ANACO</name>
<dbReference type="SUPFAM" id="SSF46785">
    <property type="entry name" value="Winged helix' DNA-binding domain"/>
    <property type="match status" value="1"/>
</dbReference>
<evidence type="ECO:0000256" key="11">
    <source>
        <dbReference type="SAM" id="Coils"/>
    </source>
</evidence>
<dbReference type="PANTHER" id="PTHR10015:SF322">
    <property type="entry name" value="HEAT STRESS TRANSCRIPTION FACTOR A-7A"/>
    <property type="match status" value="1"/>
</dbReference>
<evidence type="ECO:0000256" key="2">
    <source>
        <dbReference type="ARBA" id="ARBA00011233"/>
    </source>
</evidence>
<evidence type="ECO:0000256" key="8">
    <source>
        <dbReference type="ARBA" id="ARBA00023163"/>
    </source>
</evidence>
<keyword evidence="8" id="KW-0804">Transcription</keyword>
<feature type="region of interest" description="Disordered" evidence="12">
    <location>
        <begin position="1"/>
        <end position="58"/>
    </location>
</feature>
<sequence length="377" mass="43392">MLLKTQREHRKRRNAMEMGRGEVIMVKREKEEGEEEGEGEGEGEVLRPKPMAGLGEAGPAPFLKKTFDMVEDPRTDAVVSWSRARNSFIVWDSHEFASSILPKYFKHNNFSSFVRQLNTYGFRKVDPNRWEFANEGFLGGQKHLLKNIKRRRNAGLQPDENRLAGPCVELCHFGIKTEESQVKRDRNILMAEVMKLRRQHQNAKAQLIAMEERVKSTERKQQQIMAFLAGVLKNPIVAHRLLLHYKHKKQLEDVGKRQRLMANMNPYSDNMKFREEVRVKSEGESFLSLENSETSCLCSRGEQEEVITESNDYNLDKISEVVWEELLNVDLTSGSEMVHGDQVEMDLGVDDLGGKPCGWIGDAQNLVQQMDYLDSKH</sequence>
<dbReference type="PRINTS" id="PR00056">
    <property type="entry name" value="HSFDOMAIN"/>
</dbReference>
<dbReference type="GO" id="GO:0006357">
    <property type="term" value="P:regulation of transcription by RNA polymerase II"/>
    <property type="evidence" value="ECO:0007669"/>
    <property type="project" value="TreeGrafter"/>
</dbReference>
<keyword evidence="7" id="KW-0238">DNA-binding</keyword>
<dbReference type="OrthoDB" id="60033at2759"/>
<evidence type="ECO:0000313" key="15">
    <source>
        <dbReference type="RefSeq" id="XP_020105711.1"/>
    </source>
</evidence>
<proteinExistence type="inferred from homology"/>
<evidence type="ECO:0000256" key="7">
    <source>
        <dbReference type="ARBA" id="ARBA00023125"/>
    </source>
</evidence>
<organism evidence="14 15">
    <name type="scientific">Ananas comosus</name>
    <name type="common">Pineapple</name>
    <name type="synonym">Ananas ananas</name>
    <dbReference type="NCBI Taxonomy" id="4615"/>
    <lineage>
        <taxon>Eukaryota</taxon>
        <taxon>Viridiplantae</taxon>
        <taxon>Streptophyta</taxon>
        <taxon>Embryophyta</taxon>
        <taxon>Tracheophyta</taxon>
        <taxon>Spermatophyta</taxon>
        <taxon>Magnoliopsida</taxon>
        <taxon>Liliopsida</taxon>
        <taxon>Poales</taxon>
        <taxon>Bromeliaceae</taxon>
        <taxon>Bromelioideae</taxon>
        <taxon>Ananas</taxon>
    </lineage>
</organism>
<reference evidence="14" key="1">
    <citation type="journal article" date="2015" name="Nat. Genet.">
        <title>The pineapple genome and the evolution of CAM photosynthesis.</title>
        <authorList>
            <person name="Ming R."/>
            <person name="VanBuren R."/>
            <person name="Wai C.M."/>
            <person name="Tang H."/>
            <person name="Schatz M.C."/>
            <person name="Bowers J.E."/>
            <person name="Lyons E."/>
            <person name="Wang M.L."/>
            <person name="Chen J."/>
            <person name="Biggers E."/>
            <person name="Zhang J."/>
            <person name="Huang L."/>
            <person name="Zhang L."/>
            <person name="Miao W."/>
            <person name="Zhang J."/>
            <person name="Ye Z."/>
            <person name="Miao C."/>
            <person name="Lin Z."/>
            <person name="Wang H."/>
            <person name="Zhou H."/>
            <person name="Yim W.C."/>
            <person name="Priest H.D."/>
            <person name="Zheng C."/>
            <person name="Woodhouse M."/>
            <person name="Edger P.P."/>
            <person name="Guyot R."/>
            <person name="Guo H.B."/>
            <person name="Guo H."/>
            <person name="Zheng G."/>
            <person name="Singh R."/>
            <person name="Sharma A."/>
            <person name="Min X."/>
            <person name="Zheng Y."/>
            <person name="Lee H."/>
            <person name="Gurtowski J."/>
            <person name="Sedlazeck F.J."/>
            <person name="Harkess A."/>
            <person name="McKain M.R."/>
            <person name="Liao Z."/>
            <person name="Fang J."/>
            <person name="Liu J."/>
            <person name="Zhang X."/>
            <person name="Zhang Q."/>
            <person name="Hu W."/>
            <person name="Qin Y."/>
            <person name="Wang K."/>
            <person name="Chen L.Y."/>
            <person name="Shirley N."/>
            <person name="Lin Y.R."/>
            <person name="Liu L.Y."/>
            <person name="Hernandez A.G."/>
            <person name="Wright C.L."/>
            <person name="Bulone V."/>
            <person name="Tuskan G.A."/>
            <person name="Heath K."/>
            <person name="Zee F."/>
            <person name="Moore P.H."/>
            <person name="Sunkar R."/>
            <person name="Leebens-Mack J.H."/>
            <person name="Mockler T."/>
            <person name="Bennetzen J.L."/>
            <person name="Freeling M."/>
            <person name="Sankoff D."/>
            <person name="Paterson A.H."/>
            <person name="Zhu X."/>
            <person name="Yang X."/>
            <person name="Smith J.A."/>
            <person name="Cushman J.C."/>
            <person name="Paull R.E."/>
            <person name="Yu Q."/>
        </authorList>
    </citation>
    <scope>NUCLEOTIDE SEQUENCE [LARGE SCALE GENOMIC DNA]</scope>
    <source>
        <strain evidence="14">cv. F153</strain>
    </source>
</reference>
<keyword evidence="5" id="KW-0346">Stress response</keyword>
<dbReference type="InterPro" id="IPR036388">
    <property type="entry name" value="WH-like_DNA-bd_sf"/>
</dbReference>
<evidence type="ECO:0000313" key="14">
    <source>
        <dbReference type="Proteomes" id="UP000515123"/>
    </source>
</evidence>
<dbReference type="Gene3D" id="1.10.10.10">
    <property type="entry name" value="Winged helix-like DNA-binding domain superfamily/Winged helix DNA-binding domain"/>
    <property type="match status" value="1"/>
</dbReference>
<evidence type="ECO:0000256" key="4">
    <source>
        <dbReference type="ARBA" id="ARBA00023015"/>
    </source>
</evidence>
<evidence type="ECO:0000256" key="10">
    <source>
        <dbReference type="RuleBase" id="RU004020"/>
    </source>
</evidence>
<evidence type="ECO:0000256" key="1">
    <source>
        <dbReference type="ARBA" id="ARBA00004123"/>
    </source>
</evidence>
<dbReference type="PROSITE" id="PS00434">
    <property type="entry name" value="HSF_DOMAIN"/>
    <property type="match status" value="1"/>
</dbReference>
<keyword evidence="14" id="KW-1185">Reference proteome</keyword>
<dbReference type="Proteomes" id="UP000515123">
    <property type="component" value="Linkage group 16"/>
</dbReference>
<keyword evidence="3" id="KW-0597">Phosphoprotein</keyword>
<evidence type="ECO:0000256" key="12">
    <source>
        <dbReference type="SAM" id="MobiDB-lite"/>
    </source>
</evidence>
<dbReference type="GeneID" id="109722195"/>
<dbReference type="GO" id="GO:0000978">
    <property type="term" value="F:RNA polymerase II cis-regulatory region sequence-specific DNA binding"/>
    <property type="evidence" value="ECO:0007669"/>
    <property type="project" value="TreeGrafter"/>
</dbReference>
<comment type="subunit">
    <text evidence="2">Homotrimer.</text>
</comment>
<dbReference type="GO" id="GO:0003700">
    <property type="term" value="F:DNA-binding transcription factor activity"/>
    <property type="evidence" value="ECO:0007669"/>
    <property type="project" value="InterPro"/>
</dbReference>
<evidence type="ECO:0000256" key="5">
    <source>
        <dbReference type="ARBA" id="ARBA00023016"/>
    </source>
</evidence>
<dbReference type="AlphaFoldDB" id="A0A6P5GAR8"/>
<evidence type="ECO:0000256" key="3">
    <source>
        <dbReference type="ARBA" id="ARBA00022553"/>
    </source>
</evidence>
<comment type="subcellular location">
    <subcellularLocation>
        <location evidence="1">Nucleus</location>
    </subcellularLocation>
</comment>
<feature type="coiled-coil region" evidence="11">
    <location>
        <begin position="186"/>
        <end position="220"/>
    </location>
</feature>
<dbReference type="InterPro" id="IPR036390">
    <property type="entry name" value="WH_DNA-bd_sf"/>
</dbReference>
<dbReference type="GO" id="GO:0005634">
    <property type="term" value="C:nucleus"/>
    <property type="evidence" value="ECO:0007669"/>
    <property type="project" value="UniProtKB-SubCell"/>
</dbReference>
<keyword evidence="6 11" id="KW-0175">Coiled coil</keyword>
<dbReference type="Pfam" id="PF00447">
    <property type="entry name" value="HSF_DNA-bind"/>
    <property type="match status" value="1"/>
</dbReference>
<feature type="compositionally biased region" description="Acidic residues" evidence="12">
    <location>
        <begin position="32"/>
        <end position="43"/>
    </location>
</feature>
<dbReference type="PANTHER" id="PTHR10015">
    <property type="entry name" value="HEAT SHOCK TRANSCRIPTION FACTOR"/>
    <property type="match status" value="1"/>
</dbReference>
<evidence type="ECO:0000259" key="13">
    <source>
        <dbReference type="PROSITE" id="PS00434"/>
    </source>
</evidence>
<dbReference type="GO" id="GO:0034605">
    <property type="term" value="P:cellular response to heat"/>
    <property type="evidence" value="ECO:0007669"/>
    <property type="project" value="TreeGrafter"/>
</dbReference>
<accession>A0A6P5GAR8</accession>
<dbReference type="FunFam" id="1.10.10.10:FF:000057">
    <property type="entry name" value="Heat shock transcription factor 1"/>
    <property type="match status" value="1"/>
</dbReference>
<gene>
    <name evidence="15" type="primary">LOC109722195</name>
</gene>
<feature type="domain" description="HSF-type DNA-binding" evidence="13">
    <location>
        <begin position="101"/>
        <end position="125"/>
    </location>
</feature>